<dbReference type="GO" id="GO:0005737">
    <property type="term" value="C:cytoplasm"/>
    <property type="evidence" value="ECO:0007669"/>
    <property type="project" value="UniProtKB-SubCell"/>
</dbReference>
<dbReference type="NCBIfam" id="NF001209">
    <property type="entry name" value="PRK00175.1"/>
    <property type="match status" value="1"/>
</dbReference>
<dbReference type="GO" id="GO:0009086">
    <property type="term" value="P:methionine biosynthetic process"/>
    <property type="evidence" value="ECO:0007669"/>
    <property type="project" value="TreeGrafter"/>
</dbReference>
<comment type="similarity">
    <text evidence="2">Belongs to the AB hydrolase superfamily. MetX family.</text>
</comment>
<dbReference type="InterPro" id="IPR008220">
    <property type="entry name" value="HAT_MetX-like"/>
</dbReference>
<keyword evidence="1 2" id="KW-0808">Transferase</keyword>
<evidence type="ECO:0000256" key="1">
    <source>
        <dbReference type="ARBA" id="ARBA00022679"/>
    </source>
</evidence>
<organism evidence="5 6">
    <name type="scientific">Natronospira elongata</name>
    <dbReference type="NCBI Taxonomy" id="3110268"/>
    <lineage>
        <taxon>Bacteria</taxon>
        <taxon>Pseudomonadati</taxon>
        <taxon>Pseudomonadota</taxon>
        <taxon>Gammaproteobacteria</taxon>
        <taxon>Natronospirales</taxon>
        <taxon>Natronospiraceae</taxon>
        <taxon>Natronospira</taxon>
    </lineage>
</organism>
<proteinExistence type="inferred from homology"/>
<dbReference type="EMBL" id="JAYGII010000010">
    <property type="protein sequence ID" value="MEA5445417.1"/>
    <property type="molecule type" value="Genomic_DNA"/>
</dbReference>
<comment type="function">
    <text evidence="2">Transfers a succinyl group from succinyl-CoA to L-serine, forming succinyl-L-serine.</text>
</comment>
<sequence>MTELPATKSIVLPHPLRTWCGDTLEGVQQVYETWGQPRGNGDNTLVIFTGLSPSAHAASSAADPEEGWWEAMIGPGRPIDTDHWHVICFNSLGSCFGSTGPGSVNPATGQPWRLDFPELRVEDIAAAAHAALMEMGLERVHGVIGPSMGGMTALAFLLRYPGVARHFLSISSALRALPFAIAIRSLQREAIRSDPAWQGGNYHPEQPPVTGMRLARKLGMISYRSAGEWVERFGRRMMAEPDPGFGPRFEIESYLEAQADRFVGGFDPNCYIYLSRAMDLFDVDEHAGEGQDALGVLDYLGSAAVVGVDSDILFPAQQQRALAEGLERVGIPVSYSELASIQGHDAFLVDHDRFGPVIADYLEKIRGA</sequence>
<comment type="subcellular location">
    <subcellularLocation>
        <location evidence="2">Cytoplasm</location>
    </subcellularLocation>
</comment>
<dbReference type="PIRSF" id="PIRSF000443">
    <property type="entry name" value="Homoser_Ac_trans"/>
    <property type="match status" value="1"/>
</dbReference>
<dbReference type="NCBIfam" id="TIGR01392">
    <property type="entry name" value="homoserO_Ac_trn"/>
    <property type="match status" value="1"/>
</dbReference>
<dbReference type="RefSeq" id="WP_346051046.1">
    <property type="nucleotide sequence ID" value="NZ_JAYGII010000010.1"/>
</dbReference>
<accession>A0AAP6JF84</accession>
<reference evidence="5 6" key="1">
    <citation type="submission" date="2023-12" db="EMBL/GenBank/DDBJ databases">
        <title>Whole-genome sequencing of halo(alkali)philic microorganisms from hypersaline lakes.</title>
        <authorList>
            <person name="Sorokin D.Y."/>
            <person name="Merkel A.Y."/>
            <person name="Messina E."/>
            <person name="Yakimov M."/>
        </authorList>
    </citation>
    <scope>NUCLEOTIDE SEQUENCE [LARGE SCALE GENOMIC DNA]</scope>
    <source>
        <strain evidence="5 6">AB-CW1</strain>
    </source>
</reference>
<dbReference type="GO" id="GO:0006535">
    <property type="term" value="P:cysteine biosynthetic process from serine"/>
    <property type="evidence" value="ECO:0007669"/>
    <property type="project" value="UniProtKB-UniRule"/>
</dbReference>
<feature type="binding site" evidence="2">
    <location>
        <position position="216"/>
    </location>
    <ligand>
        <name>substrate</name>
    </ligand>
</feature>
<dbReference type="HAMAP" id="MF_00296">
    <property type="entry name" value="MetX_acyltransf"/>
    <property type="match status" value="1"/>
</dbReference>
<feature type="binding site" evidence="2">
    <location>
        <position position="345"/>
    </location>
    <ligand>
        <name>substrate</name>
    </ligand>
</feature>
<dbReference type="InterPro" id="IPR000073">
    <property type="entry name" value="AB_hydrolase_1"/>
</dbReference>
<feature type="site" description="Important for acyl-CoA specificity" evidence="2">
    <location>
        <position position="184"/>
    </location>
</feature>
<comment type="catalytic activity">
    <reaction evidence="2">
        <text>succinyl-CoA + L-serine = O-succinyl-L-serine + CoA</text>
        <dbReference type="Rhea" id="RHEA:52820"/>
        <dbReference type="ChEBI" id="CHEBI:33384"/>
        <dbReference type="ChEBI" id="CHEBI:57287"/>
        <dbReference type="ChEBI" id="CHEBI:57292"/>
        <dbReference type="ChEBI" id="CHEBI:136856"/>
    </reaction>
</comment>
<dbReference type="GO" id="GO:0009092">
    <property type="term" value="P:homoserine metabolic process"/>
    <property type="evidence" value="ECO:0007669"/>
    <property type="project" value="TreeGrafter"/>
</dbReference>
<evidence type="ECO:0000259" key="4">
    <source>
        <dbReference type="Pfam" id="PF00561"/>
    </source>
</evidence>
<comment type="subunit">
    <text evidence="2">Homodimer.</text>
</comment>
<dbReference type="EC" id="2.3.1.-" evidence="2"/>
<dbReference type="AlphaFoldDB" id="A0AAP6JF84"/>
<evidence type="ECO:0000313" key="5">
    <source>
        <dbReference type="EMBL" id="MEA5445417.1"/>
    </source>
</evidence>
<dbReference type="PANTHER" id="PTHR32268">
    <property type="entry name" value="HOMOSERINE O-ACETYLTRANSFERASE"/>
    <property type="match status" value="1"/>
</dbReference>
<name>A0AAP6JF84_9GAMM</name>
<dbReference type="Gene3D" id="1.10.1740.110">
    <property type="match status" value="1"/>
</dbReference>
<dbReference type="GO" id="GO:0016750">
    <property type="term" value="F:O-succinyltransferase activity"/>
    <property type="evidence" value="ECO:0007669"/>
    <property type="project" value="UniProtKB-UniRule"/>
</dbReference>
<keyword evidence="2" id="KW-0963">Cytoplasm</keyword>
<comment type="caution">
    <text evidence="5">The sequence shown here is derived from an EMBL/GenBank/DDBJ whole genome shotgun (WGS) entry which is preliminary data.</text>
</comment>
<evidence type="ECO:0000256" key="2">
    <source>
        <dbReference type="HAMAP-Rule" id="MF_00296"/>
    </source>
</evidence>
<dbReference type="Gene3D" id="3.40.50.1820">
    <property type="entry name" value="alpha/beta hydrolase"/>
    <property type="match status" value="1"/>
</dbReference>
<protein>
    <recommendedName>
        <fullName evidence="2">Serine O-succinyltransferase</fullName>
        <shortName evidence="2">SST</shortName>
        <ecNumber evidence="2">2.3.1.-</ecNumber>
    </recommendedName>
</protein>
<feature type="domain" description="AB hydrolase-1" evidence="4">
    <location>
        <begin position="57"/>
        <end position="326"/>
    </location>
</feature>
<dbReference type="PANTHER" id="PTHR32268:SF11">
    <property type="entry name" value="HOMOSERINE O-ACETYLTRANSFERASE"/>
    <property type="match status" value="1"/>
</dbReference>
<keyword evidence="2" id="KW-0198">Cysteine biosynthesis</keyword>
<keyword evidence="2" id="KW-0028">Amino-acid biosynthesis</keyword>
<feature type="active site" description="Nucleophile" evidence="2 3">
    <location>
        <position position="147"/>
    </location>
</feature>
<dbReference type="GO" id="GO:0004414">
    <property type="term" value="F:homoserine O-acetyltransferase activity"/>
    <property type="evidence" value="ECO:0007669"/>
    <property type="project" value="TreeGrafter"/>
</dbReference>
<evidence type="ECO:0000313" key="6">
    <source>
        <dbReference type="Proteomes" id="UP001302316"/>
    </source>
</evidence>
<gene>
    <name evidence="5" type="ORF">VCB98_06255</name>
</gene>
<feature type="active site" evidence="2 3">
    <location>
        <position position="344"/>
    </location>
</feature>
<dbReference type="Proteomes" id="UP001302316">
    <property type="component" value="Unassembled WGS sequence"/>
</dbReference>
<feature type="region of interest" description="Important for substrate specificity" evidence="2">
    <location>
        <begin position="50"/>
        <end position="53"/>
    </location>
</feature>
<comment type="caution">
    <text evidence="2">Lacks conserved residue(s) required for the propagation of feature annotation.</text>
</comment>
<keyword evidence="6" id="KW-1185">Reference proteome</keyword>
<keyword evidence="2 5" id="KW-0012">Acyltransferase</keyword>
<dbReference type="Pfam" id="PF00561">
    <property type="entry name" value="Abhydrolase_1"/>
    <property type="match status" value="1"/>
</dbReference>
<comment type="pathway">
    <text evidence="2">Amino-acid biosynthesis; L-cysteine biosynthesis; L-cysteine from L-serine: step 1/2.</text>
</comment>
<evidence type="ECO:0000256" key="3">
    <source>
        <dbReference type="PIRSR" id="PIRSR000443-1"/>
    </source>
</evidence>
<dbReference type="SUPFAM" id="SSF53474">
    <property type="entry name" value="alpha/beta-Hydrolases"/>
    <property type="match status" value="1"/>
</dbReference>
<dbReference type="InterPro" id="IPR029058">
    <property type="entry name" value="AB_hydrolase_fold"/>
</dbReference>
<feature type="active site" evidence="2 3">
    <location>
        <position position="311"/>
    </location>
</feature>